<proteinExistence type="predicted"/>
<name>A0A834W7V2_9FABA</name>
<gene>
    <name evidence="2" type="ORF">G2W53_039300</name>
</gene>
<feature type="transmembrane region" description="Helical" evidence="1">
    <location>
        <begin position="172"/>
        <end position="196"/>
    </location>
</feature>
<keyword evidence="1" id="KW-1133">Transmembrane helix</keyword>
<feature type="transmembrane region" description="Helical" evidence="1">
    <location>
        <begin position="130"/>
        <end position="151"/>
    </location>
</feature>
<evidence type="ECO:0000313" key="3">
    <source>
        <dbReference type="Proteomes" id="UP000634136"/>
    </source>
</evidence>
<reference evidence="2" key="1">
    <citation type="submission" date="2020-09" db="EMBL/GenBank/DDBJ databases">
        <title>Genome-Enabled Discovery of Anthraquinone Biosynthesis in Senna tora.</title>
        <authorList>
            <person name="Kang S.-H."/>
            <person name="Pandey R.P."/>
            <person name="Lee C.-M."/>
            <person name="Sim J.-S."/>
            <person name="Jeong J.-T."/>
            <person name="Choi B.-S."/>
            <person name="Jung M."/>
            <person name="Ginzburg D."/>
            <person name="Zhao K."/>
            <person name="Won S.Y."/>
            <person name="Oh T.-J."/>
            <person name="Yu Y."/>
            <person name="Kim N.-H."/>
            <person name="Lee O.R."/>
            <person name="Lee T.-H."/>
            <person name="Bashyal P."/>
            <person name="Kim T.-S."/>
            <person name="Lee W.-H."/>
            <person name="Kawkins C."/>
            <person name="Kim C.-K."/>
            <person name="Kim J.S."/>
            <person name="Ahn B.O."/>
            <person name="Rhee S.Y."/>
            <person name="Sohng J.K."/>
        </authorList>
    </citation>
    <scope>NUCLEOTIDE SEQUENCE</scope>
    <source>
        <tissue evidence="2">Leaf</tissue>
    </source>
</reference>
<keyword evidence="1" id="KW-0472">Membrane</keyword>
<dbReference type="Proteomes" id="UP000634136">
    <property type="component" value="Unassembled WGS sequence"/>
</dbReference>
<protein>
    <submittedName>
        <fullName evidence="2">Uncharacterized protein</fullName>
    </submittedName>
</protein>
<sequence>MEINFIVPVGMSFDLDPPNYDYILCVQTFPVGGNVSLCIPPVGSSAFVPMSLPLAVGSFGVLMWSVSTFVFDYMRGFVWSLQPSVLILIESHLSSKDDMLHRLSSPNHSCMSSSRVEGNARHITSSDPPVYNMAALYALMCASGSVVPLYLSRSPGILSLGISTFIMSSVKGLIDCSILSLLFAIVVVLCASVNFIL</sequence>
<evidence type="ECO:0000256" key="1">
    <source>
        <dbReference type="SAM" id="Phobius"/>
    </source>
</evidence>
<feature type="transmembrane region" description="Helical" evidence="1">
    <location>
        <begin position="51"/>
        <end position="71"/>
    </location>
</feature>
<dbReference type="AlphaFoldDB" id="A0A834W7V2"/>
<dbReference type="EMBL" id="JAAIUW010000012">
    <property type="protein sequence ID" value="KAF7807139.1"/>
    <property type="molecule type" value="Genomic_DNA"/>
</dbReference>
<accession>A0A834W7V2</accession>
<keyword evidence="3" id="KW-1185">Reference proteome</keyword>
<organism evidence="2 3">
    <name type="scientific">Senna tora</name>
    <dbReference type="NCBI Taxonomy" id="362788"/>
    <lineage>
        <taxon>Eukaryota</taxon>
        <taxon>Viridiplantae</taxon>
        <taxon>Streptophyta</taxon>
        <taxon>Embryophyta</taxon>
        <taxon>Tracheophyta</taxon>
        <taxon>Spermatophyta</taxon>
        <taxon>Magnoliopsida</taxon>
        <taxon>eudicotyledons</taxon>
        <taxon>Gunneridae</taxon>
        <taxon>Pentapetalae</taxon>
        <taxon>rosids</taxon>
        <taxon>fabids</taxon>
        <taxon>Fabales</taxon>
        <taxon>Fabaceae</taxon>
        <taxon>Caesalpinioideae</taxon>
        <taxon>Cassia clade</taxon>
        <taxon>Senna</taxon>
    </lineage>
</organism>
<keyword evidence="1" id="KW-0812">Transmembrane</keyword>
<evidence type="ECO:0000313" key="2">
    <source>
        <dbReference type="EMBL" id="KAF7807139.1"/>
    </source>
</evidence>
<comment type="caution">
    <text evidence="2">The sequence shown here is derived from an EMBL/GenBank/DDBJ whole genome shotgun (WGS) entry which is preliminary data.</text>
</comment>